<feature type="region of interest" description="Disordered" evidence="1">
    <location>
        <begin position="366"/>
        <end position="399"/>
    </location>
</feature>
<keyword evidence="2" id="KW-0472">Membrane</keyword>
<evidence type="ECO:0000256" key="1">
    <source>
        <dbReference type="SAM" id="MobiDB-lite"/>
    </source>
</evidence>
<protein>
    <submittedName>
        <fullName evidence="3">Uncharacterized protein</fullName>
    </submittedName>
</protein>
<feature type="compositionally biased region" description="Basic and acidic residues" evidence="1">
    <location>
        <begin position="11"/>
        <end position="24"/>
    </location>
</feature>
<organism evidence="3 4">
    <name type="scientific">Mycena indigotica</name>
    <dbReference type="NCBI Taxonomy" id="2126181"/>
    <lineage>
        <taxon>Eukaryota</taxon>
        <taxon>Fungi</taxon>
        <taxon>Dikarya</taxon>
        <taxon>Basidiomycota</taxon>
        <taxon>Agaricomycotina</taxon>
        <taxon>Agaricomycetes</taxon>
        <taxon>Agaricomycetidae</taxon>
        <taxon>Agaricales</taxon>
        <taxon>Marasmiineae</taxon>
        <taxon>Mycenaceae</taxon>
        <taxon>Mycena</taxon>
    </lineage>
</organism>
<keyword evidence="4" id="KW-1185">Reference proteome</keyword>
<dbReference type="EMBL" id="JACAZF010000003">
    <property type="protein sequence ID" value="KAF7310183.1"/>
    <property type="molecule type" value="Genomic_DNA"/>
</dbReference>
<comment type="caution">
    <text evidence="3">The sequence shown here is derived from an EMBL/GenBank/DDBJ whole genome shotgun (WGS) entry which is preliminary data.</text>
</comment>
<dbReference type="AlphaFoldDB" id="A0A8H6T1Y7"/>
<accession>A0A8H6T1Y7</accession>
<feature type="transmembrane region" description="Helical" evidence="2">
    <location>
        <begin position="399"/>
        <end position="423"/>
    </location>
</feature>
<proteinExistence type="predicted"/>
<reference evidence="3" key="1">
    <citation type="submission" date="2020-05" db="EMBL/GenBank/DDBJ databases">
        <title>Mycena genomes resolve the evolution of fungal bioluminescence.</title>
        <authorList>
            <person name="Tsai I.J."/>
        </authorList>
    </citation>
    <scope>NUCLEOTIDE SEQUENCE</scope>
    <source>
        <strain evidence="3">171206Taipei</strain>
    </source>
</reference>
<keyword evidence="2" id="KW-1133">Transmembrane helix</keyword>
<dbReference type="RefSeq" id="XP_037223633.1">
    <property type="nucleotide sequence ID" value="XM_037360748.1"/>
</dbReference>
<keyword evidence="2" id="KW-0812">Transmembrane</keyword>
<feature type="region of interest" description="Disordered" evidence="1">
    <location>
        <begin position="56"/>
        <end position="84"/>
    </location>
</feature>
<name>A0A8H6T1Y7_9AGAR</name>
<sequence>MTSRGAPIRLACERPRRAHADARPTRPRSAPGTARWRLVDAGQWAAVCGQRTMEERADGQTKGQHFAAARAAESPHRGPRRERFSASSLYHPPFALPATMPGGLVVVDDSDKAIHYAGKWGTSGSPAEYKHTTHCSVTQGSTASFSFVGTSIGVYGTVSANATGGALSFLLDNTRRATYTAVRAAGVVHHTELFAAAGLADGPHTLVITQAAVPTPARSVLYFDYITYAASADGPGPYYVDDRDQGIVYSPKWTDVADEMNFMHTSRASPGPGAKLTYTFSGRGISYYAPISAGARPNASFAIDGGPPALFVPPTTAAAAAPNTLHYSSGDLPDGRHTLVVTALGADPLWADYLLVVPPLAASASASAGAGPSGSPSPAPGEHGTVRPEDEDDTSGPSVGALAGGVIGGLVLLVFLALGALFLRRRRRRLRTAGARLGMYSQHSPTSGPGPGAPESVVAPFLITHTPDDRYSDRPPSGPPCARLGARRGVVLLPAREAAAGHAGRRRRREAGRRGAGHAYGWAGLYGRGCWGAGGGGRGAAGVP</sequence>
<gene>
    <name evidence="3" type="ORF">MIND_00391900</name>
</gene>
<evidence type="ECO:0000256" key="2">
    <source>
        <dbReference type="SAM" id="Phobius"/>
    </source>
</evidence>
<dbReference type="Gene3D" id="2.60.120.260">
    <property type="entry name" value="Galactose-binding domain-like"/>
    <property type="match status" value="2"/>
</dbReference>
<feature type="region of interest" description="Disordered" evidence="1">
    <location>
        <begin position="1"/>
        <end position="32"/>
    </location>
</feature>
<dbReference type="OrthoDB" id="3265734at2759"/>
<evidence type="ECO:0000313" key="3">
    <source>
        <dbReference type="EMBL" id="KAF7310183.1"/>
    </source>
</evidence>
<dbReference type="Proteomes" id="UP000636479">
    <property type="component" value="Unassembled WGS sequence"/>
</dbReference>
<dbReference type="GeneID" id="59343264"/>
<evidence type="ECO:0000313" key="4">
    <source>
        <dbReference type="Proteomes" id="UP000636479"/>
    </source>
</evidence>
<feature type="compositionally biased region" description="Low complexity" evidence="1">
    <location>
        <begin position="366"/>
        <end position="376"/>
    </location>
</feature>
<feature type="compositionally biased region" description="Basic and acidic residues" evidence="1">
    <location>
        <begin position="73"/>
        <end position="84"/>
    </location>
</feature>